<organism evidence="1 2">
    <name type="scientific">Staphylococcus pseudintermedius</name>
    <dbReference type="NCBI Taxonomy" id="283734"/>
    <lineage>
        <taxon>Bacteria</taxon>
        <taxon>Bacillati</taxon>
        <taxon>Bacillota</taxon>
        <taxon>Bacilli</taxon>
        <taxon>Bacillales</taxon>
        <taxon>Staphylococcaceae</taxon>
        <taxon>Staphylococcus</taxon>
        <taxon>Staphylococcus intermedius group</taxon>
    </lineage>
</organism>
<protein>
    <submittedName>
        <fullName evidence="1">Uncharacterized protein</fullName>
    </submittedName>
</protein>
<dbReference type="AlphaFoldDB" id="A0A317ZAF2"/>
<gene>
    <name evidence="1" type="ORF">DD924_06995</name>
</gene>
<dbReference type="Proteomes" id="UP000246351">
    <property type="component" value="Unassembled WGS sequence"/>
</dbReference>
<proteinExistence type="predicted"/>
<dbReference type="EMBL" id="QEIV01000594">
    <property type="protein sequence ID" value="PWZ98643.1"/>
    <property type="molecule type" value="Genomic_DNA"/>
</dbReference>
<name>A0A317ZAF2_STAPS</name>
<dbReference type="RefSeq" id="WP_037543745.1">
    <property type="nucleotide sequence ID" value="NZ_BAAFJL010000005.1"/>
</dbReference>
<evidence type="ECO:0000313" key="2">
    <source>
        <dbReference type="Proteomes" id="UP000246351"/>
    </source>
</evidence>
<comment type="caution">
    <text evidence="1">The sequence shown here is derived from an EMBL/GenBank/DDBJ whole genome shotgun (WGS) entry which is preliminary data.</text>
</comment>
<accession>A0A317ZAF2</accession>
<sequence length="74" mass="8537">MNTLIRNIVNKNFKNGKGTLLRTINGEEYPNIDIASENSEFIIIYPIKGVTKKRTLIYIRNIKNLEAIERGEKT</sequence>
<reference evidence="1 2" key="1">
    <citation type="journal article" date="2018" name="Vet. Microbiol.">
        <title>Clonal diversity and geographic distribution of methicillin-resistant Staphylococcus pseudintermedius from Australian animals: Discovery of novel sequence types.</title>
        <authorList>
            <person name="Worthing K.A."/>
            <person name="Abraham S."/>
            <person name="Coombs G.W."/>
            <person name="Pang S."/>
            <person name="Saputra S."/>
            <person name="Jordan D."/>
            <person name="Trott D.J."/>
            <person name="Norris J.M."/>
        </authorList>
    </citation>
    <scope>NUCLEOTIDE SEQUENCE [LARGE SCALE GENOMIC DNA]</scope>
    <source>
        <strain evidence="1 2">ST71 3</strain>
    </source>
</reference>
<evidence type="ECO:0000313" key="1">
    <source>
        <dbReference type="EMBL" id="PWZ98643.1"/>
    </source>
</evidence>